<name>A0ABD2Q9U7_9PLAT</name>
<comment type="caution">
    <text evidence="1">The sequence shown here is derived from an EMBL/GenBank/DDBJ whole genome shotgun (WGS) entry which is preliminary data.</text>
</comment>
<evidence type="ECO:0008006" key="3">
    <source>
        <dbReference type="Google" id="ProtNLM"/>
    </source>
</evidence>
<dbReference type="AlphaFoldDB" id="A0ABD2Q9U7"/>
<dbReference type="Proteomes" id="UP001626550">
    <property type="component" value="Unassembled WGS sequence"/>
</dbReference>
<sequence length="182" mass="21023">MTTVQLASVFGPLLFYPSQSLSSRLAPDMLRAYWQISILAQLLDVWPGSKSVYAMLPPRPNLPPPKQPSHVPRSHLHQRHDRIATRGLAYHQVYVCCEQQETDAGYLSEPTQRHPHGVAMMPQRQTRIGAEMAGGRRYHTDLPLRRMYSGDYETFNYQEDAGDTPSRIIPYDPRFYRTRKRL</sequence>
<evidence type="ECO:0000313" key="1">
    <source>
        <dbReference type="EMBL" id="KAL3316336.1"/>
    </source>
</evidence>
<evidence type="ECO:0000313" key="2">
    <source>
        <dbReference type="Proteomes" id="UP001626550"/>
    </source>
</evidence>
<organism evidence="1 2">
    <name type="scientific">Cichlidogyrus casuarinus</name>
    <dbReference type="NCBI Taxonomy" id="1844966"/>
    <lineage>
        <taxon>Eukaryota</taxon>
        <taxon>Metazoa</taxon>
        <taxon>Spiralia</taxon>
        <taxon>Lophotrochozoa</taxon>
        <taxon>Platyhelminthes</taxon>
        <taxon>Monogenea</taxon>
        <taxon>Monopisthocotylea</taxon>
        <taxon>Dactylogyridea</taxon>
        <taxon>Ancyrocephalidae</taxon>
        <taxon>Cichlidogyrus</taxon>
    </lineage>
</organism>
<gene>
    <name evidence="1" type="ORF">Ciccas_005021</name>
</gene>
<keyword evidence="2" id="KW-1185">Reference proteome</keyword>
<protein>
    <recommendedName>
        <fullName evidence="3">Rho-GAP domain-containing protein</fullName>
    </recommendedName>
</protein>
<reference evidence="1 2" key="1">
    <citation type="submission" date="2024-11" db="EMBL/GenBank/DDBJ databases">
        <title>Adaptive evolution of stress response genes in parasites aligns with host niche diversity.</title>
        <authorList>
            <person name="Hahn C."/>
            <person name="Resl P."/>
        </authorList>
    </citation>
    <scope>NUCLEOTIDE SEQUENCE [LARGE SCALE GENOMIC DNA]</scope>
    <source>
        <strain evidence="1">EGGRZ-B1_66</strain>
        <tissue evidence="1">Body</tissue>
    </source>
</reference>
<proteinExistence type="predicted"/>
<accession>A0ABD2Q9U7</accession>
<dbReference type="EMBL" id="JBJKFK010000557">
    <property type="protein sequence ID" value="KAL3316336.1"/>
    <property type="molecule type" value="Genomic_DNA"/>
</dbReference>